<evidence type="ECO:0000313" key="1">
    <source>
        <dbReference type="EMBL" id="GAA4445483.1"/>
    </source>
</evidence>
<name>A0ABP8M6P9_9BACT</name>
<dbReference type="EMBL" id="BAABGA010000008">
    <property type="protein sequence ID" value="GAA4445483.1"/>
    <property type="molecule type" value="Genomic_DNA"/>
</dbReference>
<reference evidence="2" key="1">
    <citation type="journal article" date="2019" name="Int. J. Syst. Evol. Microbiol.">
        <title>The Global Catalogue of Microorganisms (GCM) 10K type strain sequencing project: providing services to taxonomists for standard genome sequencing and annotation.</title>
        <authorList>
            <consortium name="The Broad Institute Genomics Platform"/>
            <consortium name="The Broad Institute Genome Sequencing Center for Infectious Disease"/>
            <person name="Wu L."/>
            <person name="Ma J."/>
        </authorList>
    </citation>
    <scope>NUCLEOTIDE SEQUENCE [LARGE SCALE GENOMIC DNA]</scope>
    <source>
        <strain evidence="2">JCM 17759</strain>
    </source>
</reference>
<dbReference type="RefSeq" id="WP_345319104.1">
    <property type="nucleotide sequence ID" value="NZ_BAABGA010000008.1"/>
</dbReference>
<dbReference type="Proteomes" id="UP001500840">
    <property type="component" value="Unassembled WGS sequence"/>
</dbReference>
<comment type="caution">
    <text evidence="1">The sequence shown here is derived from an EMBL/GenBank/DDBJ whole genome shotgun (WGS) entry which is preliminary data.</text>
</comment>
<evidence type="ECO:0000313" key="2">
    <source>
        <dbReference type="Proteomes" id="UP001500840"/>
    </source>
</evidence>
<proteinExistence type="predicted"/>
<keyword evidence="2" id="KW-1185">Reference proteome</keyword>
<organism evidence="1 2">
    <name type="scientific">Novipirellula rosea</name>
    <dbReference type="NCBI Taxonomy" id="1031540"/>
    <lineage>
        <taxon>Bacteria</taxon>
        <taxon>Pseudomonadati</taxon>
        <taxon>Planctomycetota</taxon>
        <taxon>Planctomycetia</taxon>
        <taxon>Pirellulales</taxon>
        <taxon>Pirellulaceae</taxon>
        <taxon>Novipirellula</taxon>
    </lineage>
</organism>
<protein>
    <submittedName>
        <fullName evidence="1">Uncharacterized protein</fullName>
    </submittedName>
</protein>
<sequence length="712" mass="77504">MTRKPMFKNGKPLFSNGKPSFCETDCSCDGKCPSCCSTITWGSFNDDGDLEVTLSGDDYDMTVVLVMPVKNSRKVCGDDEVEIIQTFALTGSSGSYRARVQWDRAWLFASTDADDKVEDGIVEWATPSETSTKLTFWDCWHEYNTQWGEIVVSADNVGETIITMTDCPSSDCCPHDYECADCCLYLTSPKILADNVGPYTEEEACSVANEELSGEFIFWDDDPTRARMKVAVTPSGGDKRTICPETYEGTTGNAGNTLLINVSLVPSTLDPSVTYENQVCIQYDPNVWEVVTGPEGNAACENPVCLPVSEELERGFELQLKCKDFGPNAADLIDTITITASDETVTTPGYDKHGDFCVKLQFGYCGYTDPCCLDPVECEDCCVVFDYSSGFDTAENDGGQLEFTLDDCSQDPPVTLTITLPEKLCTGDEFDIGLSLSAPISPEPTICVGWTSELEFEGSTPEADSESEDEACWTPDDTDISASMKVKCVDGIDAQTITITFAGKTGIIEYKGCNPSANCCCDTYVPCCGTCYFPVSADQTGLITDLVVTVTDGSGDFVEYSQNGAPTLATKTVNIAVPGCPTNLETVLDGSNLQYFDVTVTDSSTPGIIGRNHFFWITDFCGGPTGELTYNPDFPMEPGSFLMDDIPCSGAYSGSYYDSENDLTYECEMNINFGIDIELCCDDGFAGKMEEGECVRKKRSEFPDGFFDGEEF</sequence>
<accession>A0ABP8M6P9</accession>
<gene>
    <name evidence="1" type="ORF">GCM10023156_05090</name>
</gene>